<sequence>MAASLKSENRRSELKERNLLMSDEFHGETSERIVLQRLVVIARLPHNADRTELRAHYEQLIFDLSKQYIWDLTTGLLLIYPSCLLHIVESSRDILVSVLKDLKDMQHTGCILLESPKVVFMAHNPERRLFQQWSHKVLGPDHVAQGWAAKGLQEEDDSIETLVCTVLSELQRLRKHLEIAKKALPGLALDETPELIISPRILEKLLSQDELQTPEQYLQMYDAPLNISMDFGQVVRSRSLTTV</sequence>
<dbReference type="Proteomes" id="UP000261640">
    <property type="component" value="Unplaced"/>
</dbReference>
<dbReference type="RefSeq" id="XP_026171687.1">
    <property type="nucleotide sequence ID" value="XM_026315902.2"/>
</dbReference>
<dbReference type="Pfam" id="PF24787">
    <property type="entry name" value="TEX47"/>
    <property type="match status" value="1"/>
</dbReference>
<dbReference type="RefSeq" id="XP_026171688.1">
    <property type="nucleotide sequence ID" value="XM_026315903.1"/>
</dbReference>
<dbReference type="GeneTree" id="ENSGT00390000005565"/>
<dbReference type="InterPro" id="IPR055308">
    <property type="entry name" value="TEX47-like"/>
</dbReference>
<evidence type="ECO:0000313" key="1">
    <source>
        <dbReference type="Ensembl" id="ENSMAMP00000065077.1"/>
    </source>
</evidence>
<dbReference type="OrthoDB" id="548795at2759"/>
<dbReference type="InParanoid" id="A0A7N8YHL0"/>
<keyword evidence="2" id="KW-1185">Reference proteome</keyword>
<reference evidence="1" key="1">
    <citation type="submission" date="2025-08" db="UniProtKB">
        <authorList>
            <consortium name="Ensembl"/>
        </authorList>
    </citation>
    <scope>IDENTIFICATION</scope>
</reference>
<evidence type="ECO:0000313" key="2">
    <source>
        <dbReference type="Proteomes" id="UP000261640"/>
    </source>
</evidence>
<dbReference type="GeneID" id="113135691"/>
<reference evidence="1" key="2">
    <citation type="submission" date="2025-09" db="UniProtKB">
        <authorList>
            <consortium name="Ensembl"/>
        </authorList>
    </citation>
    <scope>IDENTIFICATION</scope>
</reference>
<accession>A0A7N8YHL0</accession>
<dbReference type="Ensembl" id="ENSMAMT00000046289.1">
    <property type="protein sequence ID" value="ENSMAMP00000065077.1"/>
    <property type="gene ID" value="ENSMAMG00000027369.1"/>
</dbReference>
<organism evidence="1 2">
    <name type="scientific">Mastacembelus armatus</name>
    <name type="common">zig-zag eel</name>
    <dbReference type="NCBI Taxonomy" id="205130"/>
    <lineage>
        <taxon>Eukaryota</taxon>
        <taxon>Metazoa</taxon>
        <taxon>Chordata</taxon>
        <taxon>Craniata</taxon>
        <taxon>Vertebrata</taxon>
        <taxon>Euteleostomi</taxon>
        <taxon>Actinopterygii</taxon>
        <taxon>Neopterygii</taxon>
        <taxon>Teleostei</taxon>
        <taxon>Neoteleostei</taxon>
        <taxon>Acanthomorphata</taxon>
        <taxon>Anabantaria</taxon>
        <taxon>Synbranchiformes</taxon>
        <taxon>Mastacembelidae</taxon>
        <taxon>Mastacembelus</taxon>
    </lineage>
</organism>
<name>A0A7N8YHL0_9TELE</name>
<protein>
    <submittedName>
        <fullName evidence="1">Testis expressed 47</fullName>
    </submittedName>
</protein>
<proteinExistence type="predicted"/>
<dbReference type="PANTHER" id="PTHR34035:SF1">
    <property type="entry name" value="TESTIS-EXPRESSED PROTEIN 47"/>
    <property type="match status" value="1"/>
</dbReference>
<dbReference type="AlphaFoldDB" id="A0A7N8YHL0"/>
<dbReference type="PANTHER" id="PTHR34035">
    <property type="entry name" value="TESTIS-EXPRESSED PROTEIN 47"/>
    <property type="match status" value="1"/>
</dbReference>
<dbReference type="CTD" id="219557"/>